<feature type="region of interest" description="Disordered" evidence="3">
    <location>
        <begin position="586"/>
        <end position="652"/>
    </location>
</feature>
<feature type="domain" description="UBC core" evidence="4">
    <location>
        <begin position="767"/>
        <end position="931"/>
    </location>
</feature>
<dbReference type="OrthoDB" id="47801at2759"/>
<evidence type="ECO:0000259" key="4">
    <source>
        <dbReference type="PROSITE" id="PS50127"/>
    </source>
</evidence>
<dbReference type="CDD" id="cd23837">
    <property type="entry name" value="UBCc_UBE2O"/>
    <property type="match status" value="1"/>
</dbReference>
<dbReference type="Gene3D" id="3.10.110.10">
    <property type="entry name" value="Ubiquitin Conjugating Enzyme"/>
    <property type="match status" value="1"/>
</dbReference>
<dbReference type="PANTHER" id="PTHR46116">
    <property type="entry name" value="(E3-INDEPENDENT) E2 UBIQUITIN-CONJUGATING ENZYME"/>
    <property type="match status" value="1"/>
</dbReference>
<dbReference type="EMBL" id="MU007047">
    <property type="protein sequence ID" value="KAF2429415.1"/>
    <property type="molecule type" value="Genomic_DNA"/>
</dbReference>
<organism evidence="5 6">
    <name type="scientific">Tothia fuscella</name>
    <dbReference type="NCBI Taxonomy" id="1048955"/>
    <lineage>
        <taxon>Eukaryota</taxon>
        <taxon>Fungi</taxon>
        <taxon>Dikarya</taxon>
        <taxon>Ascomycota</taxon>
        <taxon>Pezizomycotina</taxon>
        <taxon>Dothideomycetes</taxon>
        <taxon>Pleosporomycetidae</taxon>
        <taxon>Venturiales</taxon>
        <taxon>Cylindrosympodiaceae</taxon>
        <taxon>Tothia</taxon>
    </lineage>
</organism>
<dbReference type="Proteomes" id="UP000800235">
    <property type="component" value="Unassembled WGS sequence"/>
</dbReference>
<dbReference type="GO" id="GO:0061631">
    <property type="term" value="F:ubiquitin conjugating enzyme activity"/>
    <property type="evidence" value="ECO:0007669"/>
    <property type="project" value="TreeGrafter"/>
</dbReference>
<dbReference type="AlphaFoldDB" id="A0A9P4NP12"/>
<feature type="compositionally biased region" description="Acidic residues" evidence="3">
    <location>
        <begin position="637"/>
        <end position="652"/>
    </location>
</feature>
<keyword evidence="6" id="KW-1185">Reference proteome</keyword>
<feature type="compositionally biased region" description="Polar residues" evidence="3">
    <location>
        <begin position="713"/>
        <end position="737"/>
    </location>
</feature>
<dbReference type="PROSITE" id="PS50127">
    <property type="entry name" value="UBC_2"/>
    <property type="match status" value="1"/>
</dbReference>
<dbReference type="SMART" id="SM00212">
    <property type="entry name" value="UBCc"/>
    <property type="match status" value="1"/>
</dbReference>
<dbReference type="InterPro" id="IPR057735">
    <property type="entry name" value="UBE2O-like_tSH3-B"/>
</dbReference>
<feature type="region of interest" description="Disordered" evidence="3">
    <location>
        <begin position="682"/>
        <end position="767"/>
    </location>
</feature>
<evidence type="ECO:0000313" key="5">
    <source>
        <dbReference type="EMBL" id="KAF2429415.1"/>
    </source>
</evidence>
<feature type="compositionally biased region" description="Acidic residues" evidence="3">
    <location>
        <begin position="595"/>
        <end position="608"/>
    </location>
</feature>
<dbReference type="Pfam" id="PF23046">
    <property type="entry name" value="tSH3-B_UBE2O"/>
    <property type="match status" value="1"/>
</dbReference>
<dbReference type="PANTHER" id="PTHR46116:SF15">
    <property type="entry name" value="(E3-INDEPENDENT) E2 UBIQUITIN-CONJUGATING ENZYME"/>
    <property type="match status" value="1"/>
</dbReference>
<keyword evidence="1" id="KW-0808">Transferase</keyword>
<evidence type="ECO:0000256" key="3">
    <source>
        <dbReference type="SAM" id="MobiDB-lite"/>
    </source>
</evidence>
<proteinExistence type="predicted"/>
<evidence type="ECO:0000313" key="6">
    <source>
        <dbReference type="Proteomes" id="UP000800235"/>
    </source>
</evidence>
<evidence type="ECO:0000256" key="1">
    <source>
        <dbReference type="ARBA" id="ARBA00022679"/>
    </source>
</evidence>
<dbReference type="InterPro" id="IPR000608">
    <property type="entry name" value="UBC"/>
</dbReference>
<protein>
    <recommendedName>
        <fullName evidence="4">UBC core domain-containing protein</fullName>
    </recommendedName>
</protein>
<dbReference type="SUPFAM" id="SSF54495">
    <property type="entry name" value="UBC-like"/>
    <property type="match status" value="1"/>
</dbReference>
<gene>
    <name evidence="5" type="ORF">EJ08DRAFT_688371</name>
</gene>
<dbReference type="InterPro" id="IPR016135">
    <property type="entry name" value="UBQ-conjugating_enzyme/RWD"/>
</dbReference>
<keyword evidence="2" id="KW-0833">Ubl conjugation pathway</keyword>
<name>A0A9P4NP12_9PEZI</name>
<comment type="caution">
    <text evidence="5">The sequence shown here is derived from an EMBL/GenBank/DDBJ whole genome shotgun (WGS) entry which is preliminary data.</text>
</comment>
<feature type="compositionally biased region" description="Polar residues" evidence="3">
    <location>
        <begin position="694"/>
        <end position="706"/>
    </location>
</feature>
<evidence type="ECO:0000256" key="2">
    <source>
        <dbReference type="ARBA" id="ARBA00022786"/>
    </source>
</evidence>
<reference evidence="5" key="1">
    <citation type="journal article" date="2020" name="Stud. Mycol.">
        <title>101 Dothideomycetes genomes: a test case for predicting lifestyles and emergence of pathogens.</title>
        <authorList>
            <person name="Haridas S."/>
            <person name="Albert R."/>
            <person name="Binder M."/>
            <person name="Bloem J."/>
            <person name="Labutti K."/>
            <person name="Salamov A."/>
            <person name="Andreopoulos B."/>
            <person name="Baker S."/>
            <person name="Barry K."/>
            <person name="Bills G."/>
            <person name="Bluhm B."/>
            <person name="Cannon C."/>
            <person name="Castanera R."/>
            <person name="Culley D."/>
            <person name="Daum C."/>
            <person name="Ezra D."/>
            <person name="Gonzalez J."/>
            <person name="Henrissat B."/>
            <person name="Kuo A."/>
            <person name="Liang C."/>
            <person name="Lipzen A."/>
            <person name="Lutzoni F."/>
            <person name="Magnuson J."/>
            <person name="Mondo S."/>
            <person name="Nolan M."/>
            <person name="Ohm R."/>
            <person name="Pangilinan J."/>
            <person name="Park H.-J."/>
            <person name="Ramirez L."/>
            <person name="Alfaro M."/>
            <person name="Sun H."/>
            <person name="Tritt A."/>
            <person name="Yoshinaga Y."/>
            <person name="Zwiers L.-H."/>
            <person name="Turgeon B."/>
            <person name="Goodwin S."/>
            <person name="Spatafora J."/>
            <person name="Crous P."/>
            <person name="Grigoriev I."/>
        </authorList>
    </citation>
    <scope>NUCLEOTIDE SEQUENCE</scope>
    <source>
        <strain evidence="5">CBS 130266</strain>
    </source>
</reference>
<dbReference type="Pfam" id="PF00179">
    <property type="entry name" value="UQ_con"/>
    <property type="match status" value="1"/>
</dbReference>
<sequence>MADTSFYTEDICTLASSPGTKIGIVERTTNDIDTHLPHPERQYDNLICHKDIPKPQFDRFKKTGIPPLDSVLVEWKNDRRANAQLIPTRLLKLVDRALLVGDIVKGGVTDSMSGTVVETMVTCTLYPSATSRIKFEEGEGGSQSENGGASEGGTVGYDIQEADLLLDIPAHEIRSANDFEEGSMIIYHDWVGRIEDVFDEVTVRLSNGSIVQVENADELRPLHKPEGDRHEVGDIVKTKQGNLKRGEWIVGTFDTAVTPVGDVIGVRVSKVQVAWLCRRLYGPAGADSHIEPPGHLSAATLNSGQVHIYDRSLSPSKDTASAIGRCVDFIVGTGVRFKDLAGAAMKYDGTKSINESGHKNHVKKVPQSATSGFDLNVYMIMSLKTKATVLWQDCTTTTEDSTQLIPDINLEDESEVWPGEIVVSQEAATVPGHDWILEYRKVGVVQSVSAADRLATVLWLPDAKIQYHNIADVDEYMSPALLPGSTLGLPAAPPTKSTINKPPNAVLEDVTLYDIRAADGINKRRGDFVILHPPDEAGLNASRQLDWIGEVVDLGNDGYLTVRLGACNPVKDVKVSPEYATIVYSTDMPSAPGEDGYDNEFDSGDDGESLSGSNETGYRTEDEEVWELPDGVPVSMEDGEWSTADEDSDEEMPLDLGAHGLVKVLTDKMIDDNVKRRQRDFQEGYAEPMEGVEETSTPAAERSQPTLHEHQNESTIPDSGVSLPQTAQESPIHSRTAASPPPFAVLESEPPDSTPYLTPPPPPLTTSLMKRIGKEHRILSSSLPDGIFVRTWESRLDLLRVLIIGPLDTPYEFAPFIIDLNIPPEYPHSPPLAYFYSWTKGQGPVNPNLYENGKICLSLLGTWHADEKGENWSPSRSTILQVLVSIMGLVLVKEPYYNEAGFEVRAGLADAAVPSQLYSERTYFRSRGFITHALTNEIGGFADVIQWVYVSEEGEAPRLLDKAVEAAREILEKGMEGRGVVGRGGLSRMSKGALVMLGREVKALEEVRGSLSVGRS</sequence>
<accession>A0A9P4NP12</accession>